<dbReference type="EMBL" id="JPKY01000011">
    <property type="protein sequence ID" value="KFH47263.1"/>
    <property type="molecule type" value="Genomic_DNA"/>
</dbReference>
<dbReference type="STRING" id="857340.A0A086TD31"/>
<organism evidence="9 10">
    <name type="scientific">Hapsidospora chrysogenum (strain ATCC 11550 / CBS 779.69 / DSM 880 / IAM 14645 / JCM 23072 / IMI 49137)</name>
    <name type="common">Acremonium chrysogenum</name>
    <dbReference type="NCBI Taxonomy" id="857340"/>
    <lineage>
        <taxon>Eukaryota</taxon>
        <taxon>Fungi</taxon>
        <taxon>Dikarya</taxon>
        <taxon>Ascomycota</taxon>
        <taxon>Pezizomycotina</taxon>
        <taxon>Sordariomycetes</taxon>
        <taxon>Hypocreomycetidae</taxon>
        <taxon>Hypocreales</taxon>
        <taxon>Bionectriaceae</taxon>
        <taxon>Hapsidospora</taxon>
    </lineage>
</organism>
<keyword evidence="10" id="KW-1185">Reference proteome</keyword>
<evidence type="ECO:0000256" key="2">
    <source>
        <dbReference type="ARBA" id="ARBA00022723"/>
    </source>
</evidence>
<dbReference type="SMART" id="SM00906">
    <property type="entry name" value="Fungal_trans"/>
    <property type="match status" value="1"/>
</dbReference>
<evidence type="ECO:0000313" key="10">
    <source>
        <dbReference type="Proteomes" id="UP000029964"/>
    </source>
</evidence>
<evidence type="ECO:0000259" key="8">
    <source>
        <dbReference type="PROSITE" id="PS50048"/>
    </source>
</evidence>
<dbReference type="InterPro" id="IPR052202">
    <property type="entry name" value="Yeast_MetPath_Reg"/>
</dbReference>
<evidence type="ECO:0000256" key="4">
    <source>
        <dbReference type="ARBA" id="ARBA00023015"/>
    </source>
</evidence>
<dbReference type="Proteomes" id="UP000029964">
    <property type="component" value="Unassembled WGS sequence"/>
</dbReference>
<evidence type="ECO:0000256" key="3">
    <source>
        <dbReference type="ARBA" id="ARBA00022833"/>
    </source>
</evidence>
<dbReference type="InterPro" id="IPR036864">
    <property type="entry name" value="Zn2-C6_fun-type_DNA-bd_sf"/>
</dbReference>
<keyword evidence="3" id="KW-0862">Zinc</keyword>
<keyword evidence="7" id="KW-0539">Nucleus</keyword>
<dbReference type="CDD" id="cd12148">
    <property type="entry name" value="fungal_TF_MHR"/>
    <property type="match status" value="1"/>
</dbReference>
<evidence type="ECO:0000256" key="1">
    <source>
        <dbReference type="ARBA" id="ARBA00004123"/>
    </source>
</evidence>
<evidence type="ECO:0000256" key="5">
    <source>
        <dbReference type="ARBA" id="ARBA00023125"/>
    </source>
</evidence>
<reference evidence="10" key="1">
    <citation type="journal article" date="2014" name="Genome Announc.">
        <title>Genome sequence and annotation of Acremonium chrysogenum, producer of the beta-lactam antibiotic cephalosporin C.</title>
        <authorList>
            <person name="Terfehr D."/>
            <person name="Dahlmann T.A."/>
            <person name="Specht T."/>
            <person name="Zadra I."/>
            <person name="Kuernsteiner H."/>
            <person name="Kueck U."/>
        </authorList>
    </citation>
    <scope>NUCLEOTIDE SEQUENCE [LARGE SCALE GENOMIC DNA]</scope>
    <source>
        <strain evidence="10">ATCC 11550 / CBS 779.69 / DSM 880 / IAM 14645 / JCM 23072 / IMI 49137</strain>
    </source>
</reference>
<accession>A0A086TD31</accession>
<dbReference type="GO" id="GO:0045944">
    <property type="term" value="P:positive regulation of transcription by RNA polymerase II"/>
    <property type="evidence" value="ECO:0007669"/>
    <property type="project" value="TreeGrafter"/>
</dbReference>
<evidence type="ECO:0000256" key="7">
    <source>
        <dbReference type="ARBA" id="ARBA00023242"/>
    </source>
</evidence>
<dbReference type="GO" id="GO:0005634">
    <property type="term" value="C:nucleus"/>
    <property type="evidence" value="ECO:0007669"/>
    <property type="project" value="UniProtKB-SubCell"/>
</dbReference>
<name>A0A086TD31_HAPC1</name>
<dbReference type="PANTHER" id="PTHR47782:SF2">
    <property type="entry name" value="TRANSCRIPTION FACTOR, PUTATIVE (AFU_ORTHOLOGUE AFUA_4G12570)-RELATED"/>
    <property type="match status" value="1"/>
</dbReference>
<dbReference type="PROSITE" id="PS00463">
    <property type="entry name" value="ZN2_CY6_FUNGAL_1"/>
    <property type="match status" value="1"/>
</dbReference>
<sequence length="656" mass="74180">MPRASFSLNPLLKVSRPVSACSRCRSAKVKCDGKLPACTACEKAGRENECSAANDQFARGKERSYVAALELRIEKLERRLQYAKNRKASLGVHEPDLSALAQHVDRRDSMANIRAAIHRKAARSRENSDVNSLMSDFGFLSVDANTRDFEPSAGNMTFARLVLTAVTNDPLPEITQVELPPRQTTQALIQYYMANVYSLYPFFSETALLTIMNDLYHRDDRVIKDSDLWLFHMVIAIASAAQSRVIHDEHYQNGVSFARKALESADRALAPGYVTQIQSLLLLTQYSMLDPAHFDSWHLIGFTTRAVVDLGLHQDPPLASMPDKSALDMRRKIFHCVYSLDRAISMVHARTFSFTDNSINVAFPSCSAKDNTPKPMTAPQSSDPALLLFQLRRAQSFWYQELYQSHSAAPLHDPTSFVWRMCFDMREWGESLPQTLPPAVRQLFDQELRYSYVYCIAPSGRAPEITDYSRTLIFEYAVAYLDTMHEIAHNSLNNAFYTYHDALKVYFMANQLLAVLSDSEDMLLMGHPVPPPMSRSGAPPPPPVPRRPMAPGMPMPNNLRRSVHCLERVDQTLGKFGERWEESAMLKLSFESISGDTMERLRRRMDMQDAAMDHHQQQHSHFQNGVPMSLNGQGQPREMRFIGVNPAGMMRGPPPQ</sequence>
<dbReference type="PROSITE" id="PS50048">
    <property type="entry name" value="ZN2_CY6_FUNGAL_2"/>
    <property type="match status" value="1"/>
</dbReference>
<dbReference type="CDD" id="cd00067">
    <property type="entry name" value="GAL4"/>
    <property type="match status" value="1"/>
</dbReference>
<dbReference type="GO" id="GO:0000981">
    <property type="term" value="F:DNA-binding transcription factor activity, RNA polymerase II-specific"/>
    <property type="evidence" value="ECO:0007669"/>
    <property type="project" value="InterPro"/>
</dbReference>
<gene>
    <name evidence="9" type="ORF">ACRE_019120</name>
</gene>
<dbReference type="SUPFAM" id="SSF57701">
    <property type="entry name" value="Zn2/Cys6 DNA-binding domain"/>
    <property type="match status" value="1"/>
</dbReference>
<evidence type="ECO:0000313" key="9">
    <source>
        <dbReference type="EMBL" id="KFH47263.1"/>
    </source>
</evidence>
<dbReference type="GO" id="GO:0043565">
    <property type="term" value="F:sequence-specific DNA binding"/>
    <property type="evidence" value="ECO:0007669"/>
    <property type="project" value="TreeGrafter"/>
</dbReference>
<dbReference type="AlphaFoldDB" id="A0A086TD31"/>
<keyword evidence="2" id="KW-0479">Metal-binding</keyword>
<dbReference type="InterPro" id="IPR001138">
    <property type="entry name" value="Zn2Cys6_DnaBD"/>
</dbReference>
<dbReference type="GO" id="GO:0006351">
    <property type="term" value="P:DNA-templated transcription"/>
    <property type="evidence" value="ECO:0007669"/>
    <property type="project" value="InterPro"/>
</dbReference>
<dbReference type="Pfam" id="PF04082">
    <property type="entry name" value="Fungal_trans"/>
    <property type="match status" value="1"/>
</dbReference>
<dbReference type="InterPro" id="IPR007219">
    <property type="entry name" value="XnlR_reg_dom"/>
</dbReference>
<dbReference type="HOGENOM" id="CLU_019529_0_0_1"/>
<dbReference type="Gene3D" id="4.10.240.10">
    <property type="entry name" value="Zn(2)-C6 fungal-type DNA-binding domain"/>
    <property type="match status" value="1"/>
</dbReference>
<feature type="domain" description="Zn(2)-C6 fungal-type" evidence="8">
    <location>
        <begin position="20"/>
        <end position="52"/>
    </location>
</feature>
<dbReference type="GO" id="GO:0008270">
    <property type="term" value="F:zinc ion binding"/>
    <property type="evidence" value="ECO:0007669"/>
    <property type="project" value="InterPro"/>
</dbReference>
<protein>
    <submittedName>
        <fullName evidence="9">Positive regulator of purine utilization-like protein</fullName>
    </submittedName>
</protein>
<dbReference type="SMART" id="SM00066">
    <property type="entry name" value="GAL4"/>
    <property type="match status" value="1"/>
</dbReference>
<dbReference type="PANTHER" id="PTHR47782">
    <property type="entry name" value="ZN(II)2CYS6 TRANSCRIPTION FACTOR (EUROFUNG)-RELATED"/>
    <property type="match status" value="1"/>
</dbReference>
<comment type="caution">
    <text evidence="9">The sequence shown here is derived from an EMBL/GenBank/DDBJ whole genome shotgun (WGS) entry which is preliminary data.</text>
</comment>
<proteinExistence type="predicted"/>
<evidence type="ECO:0000256" key="6">
    <source>
        <dbReference type="ARBA" id="ARBA00023163"/>
    </source>
</evidence>
<keyword evidence="4" id="KW-0805">Transcription regulation</keyword>
<dbReference type="Pfam" id="PF00172">
    <property type="entry name" value="Zn_clus"/>
    <property type="match status" value="1"/>
</dbReference>
<comment type="subcellular location">
    <subcellularLocation>
        <location evidence="1">Nucleus</location>
    </subcellularLocation>
</comment>
<keyword evidence="6" id="KW-0804">Transcription</keyword>
<keyword evidence="5" id="KW-0238">DNA-binding</keyword>
<dbReference type="OrthoDB" id="5319458at2759"/>